<dbReference type="GO" id="GO:0008519">
    <property type="term" value="F:ammonium channel activity"/>
    <property type="evidence" value="ECO:0007669"/>
    <property type="project" value="InterPro"/>
</dbReference>
<gene>
    <name evidence="7" type="ORF">Ahy_B01g051820</name>
</gene>
<dbReference type="GO" id="GO:0005886">
    <property type="term" value="C:plasma membrane"/>
    <property type="evidence" value="ECO:0007669"/>
    <property type="project" value="TreeGrafter"/>
</dbReference>
<keyword evidence="4 5" id="KW-0472">Membrane</keyword>
<dbReference type="Proteomes" id="UP000289738">
    <property type="component" value="Chromosome B01"/>
</dbReference>
<evidence type="ECO:0000259" key="6">
    <source>
        <dbReference type="Pfam" id="PF00909"/>
    </source>
</evidence>
<evidence type="ECO:0000313" key="7">
    <source>
        <dbReference type="EMBL" id="RYR27767.1"/>
    </source>
</evidence>
<comment type="subcellular location">
    <subcellularLocation>
        <location evidence="1">Membrane</location>
        <topology evidence="1">Multi-pass membrane protein</topology>
    </subcellularLocation>
</comment>
<dbReference type="InterPro" id="IPR024041">
    <property type="entry name" value="NH4_transpt_AmtB-like_dom"/>
</dbReference>
<evidence type="ECO:0000256" key="5">
    <source>
        <dbReference type="SAM" id="Phobius"/>
    </source>
</evidence>
<dbReference type="Gene3D" id="1.10.3430.10">
    <property type="entry name" value="Ammonium transporter AmtB like domains"/>
    <property type="match status" value="2"/>
</dbReference>
<reference evidence="7 8" key="1">
    <citation type="submission" date="2019-01" db="EMBL/GenBank/DDBJ databases">
        <title>Sequencing of cultivated peanut Arachis hypogaea provides insights into genome evolution and oil improvement.</title>
        <authorList>
            <person name="Chen X."/>
        </authorList>
    </citation>
    <scope>NUCLEOTIDE SEQUENCE [LARGE SCALE GENOMIC DNA]</scope>
    <source>
        <strain evidence="8">cv. Fuhuasheng</strain>
        <tissue evidence="7">Leaves</tissue>
    </source>
</reference>
<feature type="transmembrane region" description="Helical" evidence="5">
    <location>
        <begin position="30"/>
        <end position="54"/>
    </location>
</feature>
<evidence type="ECO:0000256" key="1">
    <source>
        <dbReference type="ARBA" id="ARBA00004141"/>
    </source>
</evidence>
<dbReference type="PANTHER" id="PTHR11730:SF95">
    <property type="entry name" value="AMMONIUM TRANSPORTER 1 MEMBER 3"/>
    <property type="match status" value="1"/>
</dbReference>
<dbReference type="SUPFAM" id="SSF111352">
    <property type="entry name" value="Ammonium transporter"/>
    <property type="match status" value="1"/>
</dbReference>
<keyword evidence="2 5" id="KW-0812">Transmembrane</keyword>
<proteinExistence type="predicted"/>
<organism evidence="7 8">
    <name type="scientific">Arachis hypogaea</name>
    <name type="common">Peanut</name>
    <dbReference type="NCBI Taxonomy" id="3818"/>
    <lineage>
        <taxon>Eukaryota</taxon>
        <taxon>Viridiplantae</taxon>
        <taxon>Streptophyta</taxon>
        <taxon>Embryophyta</taxon>
        <taxon>Tracheophyta</taxon>
        <taxon>Spermatophyta</taxon>
        <taxon>Magnoliopsida</taxon>
        <taxon>eudicotyledons</taxon>
        <taxon>Gunneridae</taxon>
        <taxon>Pentapetalae</taxon>
        <taxon>rosids</taxon>
        <taxon>fabids</taxon>
        <taxon>Fabales</taxon>
        <taxon>Fabaceae</taxon>
        <taxon>Papilionoideae</taxon>
        <taxon>50 kb inversion clade</taxon>
        <taxon>dalbergioids sensu lato</taxon>
        <taxon>Dalbergieae</taxon>
        <taxon>Pterocarpus clade</taxon>
        <taxon>Arachis</taxon>
    </lineage>
</organism>
<dbReference type="Pfam" id="PF00909">
    <property type="entry name" value="Ammonium_transp"/>
    <property type="match status" value="1"/>
</dbReference>
<dbReference type="STRING" id="3818.A0A445AMU2"/>
<dbReference type="EMBL" id="SDMP01000011">
    <property type="protein sequence ID" value="RYR27767.1"/>
    <property type="molecule type" value="Genomic_DNA"/>
</dbReference>
<protein>
    <recommendedName>
        <fullName evidence="6">Ammonium transporter AmtB-like domain-containing protein</fullName>
    </recommendedName>
</protein>
<name>A0A445AMU2_ARAHY</name>
<feature type="domain" description="Ammonium transporter AmtB-like" evidence="6">
    <location>
        <begin position="32"/>
        <end position="73"/>
    </location>
</feature>
<dbReference type="GO" id="GO:0097272">
    <property type="term" value="P:ammonium homeostasis"/>
    <property type="evidence" value="ECO:0007669"/>
    <property type="project" value="TreeGrafter"/>
</dbReference>
<evidence type="ECO:0000256" key="2">
    <source>
        <dbReference type="ARBA" id="ARBA00022692"/>
    </source>
</evidence>
<sequence length="244" mass="27187">MDTFTHHLSTIHNFMEASWEQSVTHSINTIYLLFSAYLVFVMQTGLAMICAGSVRAENAMNIMLNNVVDAVVWPIGFGHPVVGQVQGQVSCSWAQEPLTLLGVRVVHMVGAIAGFWGSIIEGPHVGRFDAFGKPVPLQGHNATLVITRLQLVKLLLSPHWPDRRLAPATMWPMFYALNKLKLLRISIGEEVLGLDISRHGGYAYAHDHAHQENNDPRSHADYMHIQDDQSKFDFMILLVLGIAL</sequence>
<evidence type="ECO:0000256" key="3">
    <source>
        <dbReference type="ARBA" id="ARBA00022989"/>
    </source>
</evidence>
<evidence type="ECO:0000313" key="8">
    <source>
        <dbReference type="Proteomes" id="UP000289738"/>
    </source>
</evidence>
<comment type="caution">
    <text evidence="7">The sequence shown here is derived from an EMBL/GenBank/DDBJ whole genome shotgun (WGS) entry which is preliminary data.</text>
</comment>
<dbReference type="AlphaFoldDB" id="A0A445AMU2"/>
<keyword evidence="8" id="KW-1185">Reference proteome</keyword>
<accession>A0A445AMU2</accession>
<dbReference type="InterPro" id="IPR029020">
    <property type="entry name" value="Ammonium/urea_transptr"/>
</dbReference>
<keyword evidence="3 5" id="KW-1133">Transmembrane helix</keyword>
<evidence type="ECO:0000256" key="4">
    <source>
        <dbReference type="ARBA" id="ARBA00023136"/>
    </source>
</evidence>
<dbReference type="PANTHER" id="PTHR11730">
    <property type="entry name" value="AMMONIUM TRANSPORTER"/>
    <property type="match status" value="1"/>
</dbReference>